<evidence type="ECO:0000313" key="3">
    <source>
        <dbReference type="EMBL" id="AJC71752.1"/>
    </source>
</evidence>
<dbReference type="CDD" id="cd03801">
    <property type="entry name" value="GT4_PimA-like"/>
    <property type="match status" value="1"/>
</dbReference>
<dbReference type="GO" id="GO:0016757">
    <property type="term" value="F:glycosyltransferase activity"/>
    <property type="evidence" value="ECO:0007669"/>
    <property type="project" value="InterPro"/>
</dbReference>
<dbReference type="AlphaFoldDB" id="A0A0X1KKG9"/>
<dbReference type="Gene3D" id="3.40.50.2000">
    <property type="entry name" value="Glycogen Phosphorylase B"/>
    <property type="match status" value="2"/>
</dbReference>
<organism evidence="3 4">
    <name type="scientific">Thermococcus guaymasensis DSM 11113</name>
    <dbReference type="NCBI Taxonomy" id="1432656"/>
    <lineage>
        <taxon>Archaea</taxon>
        <taxon>Methanobacteriati</taxon>
        <taxon>Methanobacteriota</taxon>
        <taxon>Thermococci</taxon>
        <taxon>Thermococcales</taxon>
        <taxon>Thermococcaceae</taxon>
        <taxon>Thermococcus</taxon>
    </lineage>
</organism>
<reference evidence="3 4" key="1">
    <citation type="submission" date="2014-01" db="EMBL/GenBank/DDBJ databases">
        <title>Genome sequencing of Thermococcus guaymasensis.</title>
        <authorList>
            <person name="Zhang X."/>
            <person name="Alvare G."/>
            <person name="Fristensky B."/>
            <person name="Chen L."/>
            <person name="Suen T."/>
            <person name="Chen Q."/>
            <person name="Ma K."/>
        </authorList>
    </citation>
    <scope>NUCLEOTIDE SEQUENCE [LARGE SCALE GENOMIC DNA]</scope>
    <source>
        <strain evidence="3 4">DSM 11113</strain>
    </source>
</reference>
<dbReference type="OrthoDB" id="132546at2157"/>
<dbReference type="Pfam" id="PF13439">
    <property type="entry name" value="Glyco_transf_4"/>
    <property type="match status" value="1"/>
</dbReference>
<dbReference type="RefSeq" id="WP_062371782.1">
    <property type="nucleotide sequence ID" value="NZ_CP007140.1"/>
</dbReference>
<keyword evidence="4" id="KW-1185">Reference proteome</keyword>
<gene>
    <name evidence="3" type="ORF">X802_05960</name>
</gene>
<feature type="domain" description="Glycosyltransferase subfamily 4-like N-terminal" evidence="2">
    <location>
        <begin position="15"/>
        <end position="169"/>
    </location>
</feature>
<dbReference type="Pfam" id="PF00534">
    <property type="entry name" value="Glycos_transf_1"/>
    <property type="match status" value="1"/>
</dbReference>
<dbReference type="EMBL" id="CP007140">
    <property type="protein sequence ID" value="AJC71752.1"/>
    <property type="molecule type" value="Genomic_DNA"/>
</dbReference>
<dbReference type="GeneID" id="27135200"/>
<evidence type="ECO:0000259" key="1">
    <source>
        <dbReference type="Pfam" id="PF00534"/>
    </source>
</evidence>
<proteinExistence type="predicted"/>
<accession>A0A0X1KKG9</accession>
<name>A0A0X1KKG9_9EURY</name>
<dbReference type="PANTHER" id="PTHR45947:SF3">
    <property type="entry name" value="SULFOQUINOVOSYL TRANSFERASE SQD2"/>
    <property type="match status" value="1"/>
</dbReference>
<keyword evidence="3" id="KW-0808">Transferase</keyword>
<protein>
    <submittedName>
        <fullName evidence="3">Glycosyl transferase</fullName>
    </submittedName>
</protein>
<dbReference type="InterPro" id="IPR001296">
    <property type="entry name" value="Glyco_trans_1"/>
</dbReference>
<dbReference type="PATRIC" id="fig|1432656.3.peg.1156"/>
<evidence type="ECO:0000313" key="4">
    <source>
        <dbReference type="Proteomes" id="UP000062043"/>
    </source>
</evidence>
<dbReference type="InterPro" id="IPR028098">
    <property type="entry name" value="Glyco_trans_4-like_N"/>
</dbReference>
<evidence type="ECO:0000259" key="2">
    <source>
        <dbReference type="Pfam" id="PF13439"/>
    </source>
</evidence>
<dbReference type="KEGG" id="tgy:X802_05960"/>
<dbReference type="Proteomes" id="UP000062043">
    <property type="component" value="Chromosome"/>
</dbReference>
<feature type="domain" description="Glycosyl transferase family 1" evidence="1">
    <location>
        <begin position="180"/>
        <end position="303"/>
    </location>
</feature>
<dbReference type="InterPro" id="IPR050194">
    <property type="entry name" value="Glycosyltransferase_grp1"/>
</dbReference>
<dbReference type="STRING" id="1432656.X802_05960"/>
<sequence>MRVLIVSPYFPPEGGGLESYALTMVEDLVEEHEVRVLCMSRFKSSRENLSVKGKTVQVERVKALVFLNTPVSLKFPLRLLSLVKEWRPDVIVAHTPVPFAADTAAFASFLLGTPLVVVYHTLGLKKGSFLDVIASVYSKTIEMFTLSRARLLVAVSPSVKNYLRKKGFRSLIIPPRPKRELLEASLELAKKEKVVLFVGQLSRSYRFKNFELLLRAFAEASEGHSEWELWVVGGGDELPRYRALVAELGVGERVRFFGSVSDPKKLAWIYSKASIIVLPSSFESFGLVVLEGALFGAVPVVSQVVARNISPTYPRIGRASYVLRQKAELSSILNELFENPKTLKKLSAILSKSGGSEKLVKESECLRVLSELNLLEKF</sequence>
<dbReference type="SUPFAM" id="SSF53756">
    <property type="entry name" value="UDP-Glycosyltransferase/glycogen phosphorylase"/>
    <property type="match status" value="1"/>
</dbReference>
<dbReference type="PANTHER" id="PTHR45947">
    <property type="entry name" value="SULFOQUINOVOSYL TRANSFERASE SQD2"/>
    <property type="match status" value="1"/>
</dbReference>